<reference evidence="2" key="1">
    <citation type="submission" date="2021-03" db="EMBL/GenBank/DDBJ databases">
        <title>Draft genome sequence of rust myrtle Austropuccinia psidii MF-1, a brazilian biotype.</title>
        <authorList>
            <person name="Quecine M.C."/>
            <person name="Pachon D.M.R."/>
            <person name="Bonatelli M.L."/>
            <person name="Correr F.H."/>
            <person name="Franceschini L.M."/>
            <person name="Leite T.F."/>
            <person name="Margarido G.R.A."/>
            <person name="Almeida C.A."/>
            <person name="Ferrarezi J.A."/>
            <person name="Labate C.A."/>
        </authorList>
    </citation>
    <scope>NUCLEOTIDE SEQUENCE</scope>
    <source>
        <strain evidence="2">MF-1</strain>
    </source>
</reference>
<dbReference type="Proteomes" id="UP000765509">
    <property type="component" value="Unassembled WGS sequence"/>
</dbReference>
<accession>A0A9Q3GSX1</accession>
<dbReference type="EMBL" id="AVOT02005050">
    <property type="protein sequence ID" value="MBW0478092.1"/>
    <property type="molecule type" value="Genomic_DNA"/>
</dbReference>
<feature type="compositionally biased region" description="Polar residues" evidence="1">
    <location>
        <begin position="33"/>
        <end position="42"/>
    </location>
</feature>
<keyword evidence="3" id="KW-1185">Reference proteome</keyword>
<evidence type="ECO:0000313" key="3">
    <source>
        <dbReference type="Proteomes" id="UP000765509"/>
    </source>
</evidence>
<feature type="region of interest" description="Disordered" evidence="1">
    <location>
        <begin position="23"/>
        <end position="66"/>
    </location>
</feature>
<evidence type="ECO:0000256" key="1">
    <source>
        <dbReference type="SAM" id="MobiDB-lite"/>
    </source>
</evidence>
<organism evidence="2 3">
    <name type="scientific">Austropuccinia psidii MF-1</name>
    <dbReference type="NCBI Taxonomy" id="1389203"/>
    <lineage>
        <taxon>Eukaryota</taxon>
        <taxon>Fungi</taxon>
        <taxon>Dikarya</taxon>
        <taxon>Basidiomycota</taxon>
        <taxon>Pucciniomycotina</taxon>
        <taxon>Pucciniomycetes</taxon>
        <taxon>Pucciniales</taxon>
        <taxon>Sphaerophragmiaceae</taxon>
        <taxon>Austropuccinia</taxon>
    </lineage>
</organism>
<protein>
    <submittedName>
        <fullName evidence="2">Uncharacterized protein</fullName>
    </submittedName>
</protein>
<gene>
    <name evidence="2" type="ORF">O181_017807</name>
</gene>
<proteinExistence type="predicted"/>
<name>A0A9Q3GSX1_9BASI</name>
<sequence>MESTIIQILNQKHKGIAQPKLEEMNEEAPVASTRKSPNNQLPQELKENTKKNYKKAYSPSYRTPSIQKDAMARTLMEFKDKEKQRMK</sequence>
<dbReference type="AlphaFoldDB" id="A0A9Q3GSX1"/>
<comment type="caution">
    <text evidence="2">The sequence shown here is derived from an EMBL/GenBank/DDBJ whole genome shotgun (WGS) entry which is preliminary data.</text>
</comment>
<evidence type="ECO:0000313" key="2">
    <source>
        <dbReference type="EMBL" id="MBW0478092.1"/>
    </source>
</evidence>